<dbReference type="GO" id="GO:0009765">
    <property type="term" value="P:photosynthesis, light harvesting"/>
    <property type="evidence" value="ECO:0007669"/>
    <property type="project" value="InterPro"/>
</dbReference>
<keyword evidence="7" id="KW-0812">Transmembrane</keyword>
<feature type="binding site" evidence="6">
    <location>
        <position position="199"/>
    </location>
    <ligand>
        <name>chlorophyll a</name>
        <dbReference type="ChEBI" id="CHEBI:58416"/>
        <label>1</label>
    </ligand>
</feature>
<gene>
    <name evidence="8" type="ORF">WJX81_004319</name>
</gene>
<organism evidence="8 9">
    <name type="scientific">Elliptochloris bilobata</name>
    <dbReference type="NCBI Taxonomy" id="381761"/>
    <lineage>
        <taxon>Eukaryota</taxon>
        <taxon>Viridiplantae</taxon>
        <taxon>Chlorophyta</taxon>
        <taxon>core chlorophytes</taxon>
        <taxon>Trebouxiophyceae</taxon>
        <taxon>Trebouxiophyceae incertae sedis</taxon>
        <taxon>Elliptochloris clade</taxon>
        <taxon>Elliptochloris</taxon>
    </lineage>
</organism>
<feature type="transmembrane region" description="Helical" evidence="7">
    <location>
        <begin position="120"/>
        <end position="140"/>
    </location>
</feature>
<evidence type="ECO:0000256" key="2">
    <source>
        <dbReference type="ARBA" id="ARBA00022528"/>
    </source>
</evidence>
<proteinExistence type="inferred from homology"/>
<keyword evidence="7" id="KW-0604">Photosystem II</keyword>
<feature type="binding site" evidence="6">
    <location>
        <position position="197"/>
    </location>
    <ligand>
        <name>chlorophyll a</name>
        <dbReference type="ChEBI" id="CHEBI:58416"/>
        <label>1</label>
    </ligand>
</feature>
<feature type="binding site" description="axial binding residue" evidence="6">
    <location>
        <position position="165"/>
    </location>
    <ligand>
        <name>chlorophyll b</name>
        <dbReference type="ChEBI" id="CHEBI:61721"/>
        <label>1</label>
    </ligand>
    <ligandPart>
        <name>Mg</name>
        <dbReference type="ChEBI" id="CHEBI:25107"/>
    </ligandPart>
</feature>
<keyword evidence="9" id="KW-1185">Reference proteome</keyword>
<keyword evidence="5 7" id="KW-0157">Chromophore</keyword>
<feature type="binding site" evidence="6">
    <location>
        <position position="211"/>
    </location>
    <ligand>
        <name>chlorophyll a</name>
        <dbReference type="ChEBI" id="CHEBI:58416"/>
        <label>1</label>
    </ligand>
</feature>
<evidence type="ECO:0000256" key="4">
    <source>
        <dbReference type="ARBA" id="ARBA00022640"/>
    </source>
</evidence>
<dbReference type="GO" id="GO:0009523">
    <property type="term" value="C:photosystem II"/>
    <property type="evidence" value="ECO:0007669"/>
    <property type="project" value="UniProtKB-KW"/>
</dbReference>
<keyword evidence="7" id="KW-0472">Membrane</keyword>
<feature type="transmembrane region" description="Helical" evidence="7">
    <location>
        <begin position="86"/>
        <end position="105"/>
    </location>
</feature>
<feature type="binding site" evidence="6">
    <location>
        <position position="193"/>
    </location>
    <ligand>
        <name>chlorophyll a</name>
        <dbReference type="ChEBI" id="CHEBI:58416"/>
        <label>1</label>
    </ligand>
</feature>
<dbReference type="AlphaFoldDB" id="A0AAW1SEV0"/>
<keyword evidence="7" id="KW-1133">Transmembrane helix</keyword>
<evidence type="ECO:0000313" key="9">
    <source>
        <dbReference type="Proteomes" id="UP001445335"/>
    </source>
</evidence>
<comment type="function">
    <text evidence="7">The light-harvesting complex (LHC) functions as a light receptor, it captures and delivers excitation energy to photosystems with which it is closely associated.</text>
</comment>
<keyword evidence="7" id="KW-0793">Thylakoid</keyword>
<evidence type="ECO:0000256" key="7">
    <source>
        <dbReference type="RuleBase" id="RU363080"/>
    </source>
</evidence>
<dbReference type="Proteomes" id="UP001445335">
    <property type="component" value="Unassembled WGS sequence"/>
</dbReference>
<keyword evidence="2 7" id="KW-0150">Chloroplast</keyword>
<keyword evidence="3 7" id="KW-0602">Photosynthesis</keyword>
<feature type="binding site" evidence="6">
    <location>
        <position position="226"/>
    </location>
    <ligand>
        <name>chlorophyll a</name>
        <dbReference type="ChEBI" id="CHEBI:58416"/>
        <label>1</label>
    </ligand>
</feature>
<comment type="caution">
    <text evidence="8">The sequence shown here is derived from an EMBL/GenBank/DDBJ whole genome shotgun (WGS) entry which is preliminary data.</text>
</comment>
<evidence type="ECO:0000256" key="1">
    <source>
        <dbReference type="ARBA" id="ARBA00022494"/>
    </source>
</evidence>
<dbReference type="EMBL" id="JALJOU010000004">
    <property type="protein sequence ID" value="KAK9844089.1"/>
    <property type="molecule type" value="Genomic_DNA"/>
</dbReference>
<dbReference type="Pfam" id="PF00504">
    <property type="entry name" value="Chloroa_b-bind"/>
    <property type="match status" value="1"/>
</dbReference>
<feature type="binding site" evidence="6">
    <location>
        <position position="80"/>
    </location>
    <ligand>
        <name>chlorophyll a</name>
        <dbReference type="ChEBI" id="CHEBI:58416"/>
        <label>1</label>
    </ligand>
</feature>
<dbReference type="PANTHER" id="PTHR21649">
    <property type="entry name" value="CHLOROPHYLL A/B BINDING PROTEIN"/>
    <property type="match status" value="1"/>
</dbReference>
<protein>
    <recommendedName>
        <fullName evidence="7">Chlorophyll a-b binding protein, chloroplastic</fullName>
    </recommendedName>
</protein>
<comment type="subcellular location">
    <subcellularLocation>
        <location evidence="7">Plastid</location>
        <location evidence="7">Chloroplast thylakoid membrane</location>
    </subcellularLocation>
</comment>
<feature type="binding site" description="axial binding residue" evidence="6">
    <location>
        <position position="85"/>
    </location>
    <ligand>
        <name>chlorophyll b</name>
        <dbReference type="ChEBI" id="CHEBI:61721"/>
        <label>1</label>
    </ligand>
    <ligandPart>
        <name>Mg</name>
        <dbReference type="ChEBI" id="CHEBI:25107"/>
    </ligandPart>
</feature>
<dbReference type="GO" id="GO:0009522">
    <property type="term" value="C:photosystem I"/>
    <property type="evidence" value="ECO:0007669"/>
    <property type="project" value="UniProtKB-KW"/>
</dbReference>
<dbReference type="GO" id="GO:0009535">
    <property type="term" value="C:chloroplast thylakoid membrane"/>
    <property type="evidence" value="ECO:0007669"/>
    <property type="project" value="UniProtKB-SubCell"/>
</dbReference>
<sequence length="244" mass="26472">MAALLMANTLVARPAARPAGVRAPARVSGLVVRAAAVRPSWLPGYELPAYLTGDLPGDFGFDPLKLGEDSTSLAWYRQAELQNGRWAMLGAAGILVEDLFGHIGAGGPAAQTPWYDAGKFSYFAPASTLFMVQMVLFAWVELRRWQDMIKPGSTNQDPIFSQYSLPSNEPGYPGGIFDPLGFSKGNLEELKLKEIKNGRLAMLGFAGFLAQHQTTGKTPLTNLAEHIANPWGVNVFTLEHARIN</sequence>
<keyword evidence="7" id="KW-0603">Photosystem I</keyword>
<reference evidence="8 9" key="1">
    <citation type="journal article" date="2024" name="Nat. Commun.">
        <title>Phylogenomics reveals the evolutionary origins of lichenization in chlorophyte algae.</title>
        <authorList>
            <person name="Puginier C."/>
            <person name="Libourel C."/>
            <person name="Otte J."/>
            <person name="Skaloud P."/>
            <person name="Haon M."/>
            <person name="Grisel S."/>
            <person name="Petersen M."/>
            <person name="Berrin J.G."/>
            <person name="Delaux P.M."/>
            <person name="Dal Grande F."/>
            <person name="Keller J."/>
        </authorList>
    </citation>
    <scope>NUCLEOTIDE SEQUENCE [LARGE SCALE GENOMIC DNA]</scope>
    <source>
        <strain evidence="8 9">SAG 245.80</strain>
    </source>
</reference>
<evidence type="ECO:0000256" key="6">
    <source>
        <dbReference type="PIRSR" id="PIRSR601344-1"/>
    </source>
</evidence>
<dbReference type="SUPFAM" id="SSF103511">
    <property type="entry name" value="Chlorophyll a-b binding protein"/>
    <property type="match status" value="1"/>
</dbReference>
<dbReference type="InterPro" id="IPR022796">
    <property type="entry name" value="Chloroa_b-bind"/>
</dbReference>
<accession>A0AAW1SEV0</accession>
<feature type="binding site" evidence="6">
    <location>
        <position position="194"/>
    </location>
    <ligand>
        <name>chlorophyll a</name>
        <dbReference type="ChEBI" id="CHEBI:58416"/>
        <label>1</label>
    </ligand>
</feature>
<keyword evidence="1 6" id="KW-0148">Chlorophyll</keyword>
<evidence type="ECO:0000256" key="3">
    <source>
        <dbReference type="ARBA" id="ARBA00022531"/>
    </source>
</evidence>
<evidence type="ECO:0000256" key="5">
    <source>
        <dbReference type="ARBA" id="ARBA00022991"/>
    </source>
</evidence>
<keyword evidence="4 7" id="KW-0934">Plastid</keyword>
<comment type="similarity">
    <text evidence="7">Belongs to the light-harvesting chlorophyll a/b-binding (LHC) protein family.</text>
</comment>
<dbReference type="GO" id="GO:0016168">
    <property type="term" value="F:chlorophyll binding"/>
    <property type="evidence" value="ECO:0007669"/>
    <property type="project" value="UniProtKB-KW"/>
</dbReference>
<dbReference type="Gene3D" id="1.10.3460.10">
    <property type="entry name" value="Chlorophyll a/b binding protein domain"/>
    <property type="match status" value="1"/>
</dbReference>
<name>A0AAW1SEV0_9CHLO</name>
<evidence type="ECO:0000313" key="8">
    <source>
        <dbReference type="EMBL" id="KAK9844089.1"/>
    </source>
</evidence>
<dbReference type="InterPro" id="IPR001344">
    <property type="entry name" value="Chloro_AB-bd_pln"/>
</dbReference>